<evidence type="ECO:0000313" key="5">
    <source>
        <dbReference type="EMBL" id="KIM93671.1"/>
    </source>
</evidence>
<keyword evidence="2" id="KW-0378">Hydrolase</keyword>
<evidence type="ECO:0000256" key="1">
    <source>
        <dbReference type="ARBA" id="ARBA00005641"/>
    </source>
</evidence>
<reference evidence="5 6" key="1">
    <citation type="submission" date="2014-04" db="EMBL/GenBank/DDBJ databases">
        <authorList>
            <consortium name="DOE Joint Genome Institute"/>
            <person name="Kuo A."/>
            <person name="Martino E."/>
            <person name="Perotto S."/>
            <person name="Kohler A."/>
            <person name="Nagy L.G."/>
            <person name="Floudas D."/>
            <person name="Copeland A."/>
            <person name="Barry K.W."/>
            <person name="Cichocki N."/>
            <person name="Veneault-Fourrey C."/>
            <person name="LaButti K."/>
            <person name="Lindquist E.A."/>
            <person name="Lipzen A."/>
            <person name="Lundell T."/>
            <person name="Morin E."/>
            <person name="Murat C."/>
            <person name="Sun H."/>
            <person name="Tunlid A."/>
            <person name="Henrissat B."/>
            <person name="Grigoriev I.V."/>
            <person name="Hibbett D.S."/>
            <person name="Martin F."/>
            <person name="Nordberg H.P."/>
            <person name="Cantor M.N."/>
            <person name="Hua S.X."/>
        </authorList>
    </citation>
    <scope>NUCLEOTIDE SEQUENCE [LARGE SCALE GENOMIC DNA]</scope>
    <source>
        <strain evidence="5 6">Zn</strain>
    </source>
</reference>
<accession>A0A0C3GTG9</accession>
<proteinExistence type="inferred from homology"/>
<comment type="similarity">
    <text evidence="1">Belongs to the glycosyl hydrolase 5 (cellulase A) family.</text>
</comment>
<sequence>MQLFLPLLVASVAANPLAKRVSGTSIVDLSNNTGEPEHLASGLLYGIPDAPNQIPDHFYTDIGFNYARGGGAQVPAPGLGWIWGLSEYQVRFASALSNYKTARKYNATFIFLIHDLWGADGKQNSSAPYPGDNGNWTFWDDYLTQWISDMHANNATTGLAVDIWNEPDNKPFWNASQAQYFQMRGRTYHRLRSAFVDRNDLPGVELIGPAYIGLPSASDSWWTKFLSFVAKNSSVPDQYVWHMEEGIGDMETSNGVLQSLLETYGLPSKPLNIDEYAIYKEQCPAGSAWYISQLERVNARGLRGNWQSGNELHDLMASLVSKPTAGTSEYNYTGTGYFPNGDYQVYKYYNLNMTGYRVGTSPSADLKLDTFATVGTDMVRVLSGVRIELGVWQITINNLTSVGLADSGELHIHTWGFPFTGGHFGEVDALTDLGWVSHNYTGNSVTFPIYNWVNTTAYAFEFYVG</sequence>
<dbReference type="InParanoid" id="A0A0C3GTG9"/>
<dbReference type="EMBL" id="KN832893">
    <property type="protein sequence ID" value="KIM93671.1"/>
    <property type="molecule type" value="Genomic_DNA"/>
</dbReference>
<dbReference type="Proteomes" id="UP000054321">
    <property type="component" value="Unassembled WGS sequence"/>
</dbReference>
<dbReference type="STRING" id="913774.A0A0C3GTG9"/>
<dbReference type="InterPro" id="IPR018087">
    <property type="entry name" value="Glyco_hydro_5_CS"/>
</dbReference>
<dbReference type="AlphaFoldDB" id="A0A0C3GTG9"/>
<evidence type="ECO:0000256" key="2">
    <source>
        <dbReference type="ARBA" id="ARBA00022801"/>
    </source>
</evidence>
<dbReference type="Gene3D" id="3.20.20.80">
    <property type="entry name" value="Glycosidases"/>
    <property type="match status" value="1"/>
</dbReference>
<feature type="signal peptide" evidence="4">
    <location>
        <begin position="1"/>
        <end position="23"/>
    </location>
</feature>
<reference evidence="6" key="2">
    <citation type="submission" date="2015-01" db="EMBL/GenBank/DDBJ databases">
        <title>Evolutionary Origins and Diversification of the Mycorrhizal Mutualists.</title>
        <authorList>
            <consortium name="DOE Joint Genome Institute"/>
            <consortium name="Mycorrhizal Genomics Consortium"/>
            <person name="Kohler A."/>
            <person name="Kuo A."/>
            <person name="Nagy L.G."/>
            <person name="Floudas D."/>
            <person name="Copeland A."/>
            <person name="Barry K.W."/>
            <person name="Cichocki N."/>
            <person name="Veneault-Fourrey C."/>
            <person name="LaButti K."/>
            <person name="Lindquist E.A."/>
            <person name="Lipzen A."/>
            <person name="Lundell T."/>
            <person name="Morin E."/>
            <person name="Murat C."/>
            <person name="Riley R."/>
            <person name="Ohm R."/>
            <person name="Sun H."/>
            <person name="Tunlid A."/>
            <person name="Henrissat B."/>
            <person name="Grigoriev I.V."/>
            <person name="Hibbett D.S."/>
            <person name="Martin F."/>
        </authorList>
    </citation>
    <scope>NUCLEOTIDE SEQUENCE [LARGE SCALE GENOMIC DNA]</scope>
    <source>
        <strain evidence="6">Zn</strain>
    </source>
</reference>
<dbReference type="HOGENOM" id="CLU_023231_1_0_1"/>
<dbReference type="PROSITE" id="PS00659">
    <property type="entry name" value="GLYCOSYL_HYDROL_F5"/>
    <property type="match status" value="1"/>
</dbReference>
<evidence type="ECO:0000256" key="3">
    <source>
        <dbReference type="ARBA" id="ARBA00023295"/>
    </source>
</evidence>
<keyword evidence="4" id="KW-0732">Signal</keyword>
<evidence type="ECO:0000256" key="4">
    <source>
        <dbReference type="SAM" id="SignalP"/>
    </source>
</evidence>
<feature type="chain" id="PRO_5002165044" description="Glycoside hydrolase family 39 protein" evidence="4">
    <location>
        <begin position="24"/>
        <end position="465"/>
    </location>
</feature>
<protein>
    <recommendedName>
        <fullName evidence="7">Glycoside hydrolase family 39 protein</fullName>
    </recommendedName>
</protein>
<dbReference type="GO" id="GO:0005975">
    <property type="term" value="P:carbohydrate metabolic process"/>
    <property type="evidence" value="ECO:0007669"/>
    <property type="project" value="InterPro"/>
</dbReference>
<gene>
    <name evidence="5" type="ORF">OIDMADRAFT_137498</name>
</gene>
<dbReference type="OrthoDB" id="3445803at2759"/>
<dbReference type="InterPro" id="IPR017853">
    <property type="entry name" value="GH"/>
</dbReference>
<organism evidence="5 6">
    <name type="scientific">Oidiodendron maius (strain Zn)</name>
    <dbReference type="NCBI Taxonomy" id="913774"/>
    <lineage>
        <taxon>Eukaryota</taxon>
        <taxon>Fungi</taxon>
        <taxon>Dikarya</taxon>
        <taxon>Ascomycota</taxon>
        <taxon>Pezizomycotina</taxon>
        <taxon>Leotiomycetes</taxon>
        <taxon>Leotiomycetes incertae sedis</taxon>
        <taxon>Myxotrichaceae</taxon>
        <taxon>Oidiodendron</taxon>
    </lineage>
</organism>
<name>A0A0C3GTG9_OIDMZ</name>
<evidence type="ECO:0000313" key="6">
    <source>
        <dbReference type="Proteomes" id="UP000054321"/>
    </source>
</evidence>
<evidence type="ECO:0008006" key="7">
    <source>
        <dbReference type="Google" id="ProtNLM"/>
    </source>
</evidence>
<keyword evidence="3" id="KW-0326">Glycosidase</keyword>
<keyword evidence="6" id="KW-1185">Reference proteome</keyword>
<dbReference type="GO" id="GO:0004553">
    <property type="term" value="F:hydrolase activity, hydrolyzing O-glycosyl compounds"/>
    <property type="evidence" value="ECO:0007669"/>
    <property type="project" value="InterPro"/>
</dbReference>
<dbReference type="SUPFAM" id="SSF51445">
    <property type="entry name" value="(Trans)glycosidases"/>
    <property type="match status" value="1"/>
</dbReference>